<dbReference type="SUPFAM" id="SSF55424">
    <property type="entry name" value="FAD/NAD-linked reductases, dimerisation (C-terminal) domain"/>
    <property type="match status" value="1"/>
</dbReference>
<dbReference type="PANTHER" id="PTHR43557:SF2">
    <property type="entry name" value="RIESKE DOMAIN-CONTAINING PROTEIN-RELATED"/>
    <property type="match status" value="1"/>
</dbReference>
<accession>M7MUS2</accession>
<organism evidence="7 8">
    <name type="scientific">Paeniglutamicibacter gangotriensis Lz1y</name>
    <dbReference type="NCBI Taxonomy" id="1276920"/>
    <lineage>
        <taxon>Bacteria</taxon>
        <taxon>Bacillati</taxon>
        <taxon>Actinomycetota</taxon>
        <taxon>Actinomycetes</taxon>
        <taxon>Micrococcales</taxon>
        <taxon>Micrococcaceae</taxon>
        <taxon>Paeniglutamicibacter</taxon>
    </lineage>
</organism>
<comment type="cofactor">
    <cofactor evidence="1">
        <name>FAD</name>
        <dbReference type="ChEBI" id="CHEBI:57692"/>
    </cofactor>
</comment>
<keyword evidence="3" id="KW-0274">FAD</keyword>
<feature type="domain" description="Reductase C-terminal" evidence="6">
    <location>
        <begin position="318"/>
        <end position="402"/>
    </location>
</feature>
<evidence type="ECO:0000259" key="6">
    <source>
        <dbReference type="Pfam" id="PF14759"/>
    </source>
</evidence>
<dbReference type="GO" id="GO:0016651">
    <property type="term" value="F:oxidoreductase activity, acting on NAD(P)H"/>
    <property type="evidence" value="ECO:0007669"/>
    <property type="project" value="TreeGrafter"/>
</dbReference>
<feature type="domain" description="FAD/NAD(P)-binding" evidence="5">
    <location>
        <begin position="5"/>
        <end position="299"/>
    </location>
</feature>
<reference evidence="7 8" key="1">
    <citation type="journal article" date="2013" name="Genome Announc.">
        <title>Draft Genome Sequence of Arthrobacter gangotriensis Strain Lz1yT, Isolated from a Penguin Rookery Soil Sample Collected in Antarctica, near the Indian Station Dakshin Gangotri.</title>
        <authorList>
            <person name="Shivaji S."/>
            <person name="Ara S."/>
            <person name="Bandi S."/>
            <person name="Singh A."/>
            <person name="Kumar Pinnaka A."/>
        </authorList>
    </citation>
    <scope>NUCLEOTIDE SEQUENCE [LARGE SCALE GENOMIC DNA]</scope>
    <source>
        <strain evidence="7 8">Lz1y</strain>
    </source>
</reference>
<dbReference type="EMBL" id="AOCK01000005">
    <property type="protein sequence ID" value="EMQ98685.1"/>
    <property type="molecule type" value="Genomic_DNA"/>
</dbReference>
<sequence>MSIESVLIIGGGLSGFTTAKELRERGFAGMLSIIDPEGMPYDRPPLSKDYLAGSKDATGIALAPASWYEENHVTIVTGTVAALDPDAGTATLKDGRVLAADRLVLATGGKARRLSIPGGDLPGVLELRTKNDADRLRSLLAPGVRLAIVGAGLIGAETASSARGFGAEVTLVDPVEIPLVPVIGEVLATRLHAMHAEHQVRTVTGIPEEITHDARGYRLALSTGETIEADVVLVGIGITAATELAEAAGLDTDNGVLVDERGATSHPRVFAVGDSARTRLADGTLLRRAEHWEHAMNAGSSAAAAILEQDLPVHGASWFWSDRHGVHVEGVGSMHGEGEHIVRMLDGVPIAAFRLDEAGLMLGAAAIDGGLTVRAARRIIDRLIKVDALALADPATPLKKLAR</sequence>
<dbReference type="STRING" id="1276920.ADIAG_02115"/>
<dbReference type="Gene3D" id="3.30.390.30">
    <property type="match status" value="1"/>
</dbReference>
<evidence type="ECO:0000256" key="2">
    <source>
        <dbReference type="ARBA" id="ARBA00022630"/>
    </source>
</evidence>
<dbReference type="InterPro" id="IPR028202">
    <property type="entry name" value="Reductase_C"/>
</dbReference>
<dbReference type="eggNOG" id="COG0446">
    <property type="taxonomic scope" value="Bacteria"/>
</dbReference>
<evidence type="ECO:0000313" key="7">
    <source>
        <dbReference type="EMBL" id="EMQ98685.1"/>
    </source>
</evidence>
<dbReference type="AlphaFoldDB" id="M7MUS2"/>
<dbReference type="Pfam" id="PF07992">
    <property type="entry name" value="Pyr_redox_2"/>
    <property type="match status" value="1"/>
</dbReference>
<dbReference type="SUPFAM" id="SSF51905">
    <property type="entry name" value="FAD/NAD(P)-binding domain"/>
    <property type="match status" value="1"/>
</dbReference>
<name>M7MUS2_9MICC</name>
<evidence type="ECO:0000313" key="8">
    <source>
        <dbReference type="Proteomes" id="UP000012015"/>
    </source>
</evidence>
<dbReference type="InterPro" id="IPR016156">
    <property type="entry name" value="FAD/NAD-linked_Rdtase_dimer_sf"/>
</dbReference>
<dbReference type="EC" id="1.7.1.4" evidence="7"/>
<keyword evidence="4 7" id="KW-0560">Oxidoreductase</keyword>
<evidence type="ECO:0000256" key="4">
    <source>
        <dbReference type="ARBA" id="ARBA00023002"/>
    </source>
</evidence>
<dbReference type="Pfam" id="PF14759">
    <property type="entry name" value="Reductase_C"/>
    <property type="match status" value="1"/>
</dbReference>
<dbReference type="PRINTS" id="PR00368">
    <property type="entry name" value="FADPNR"/>
</dbReference>
<dbReference type="PRINTS" id="PR00411">
    <property type="entry name" value="PNDRDTASEI"/>
</dbReference>
<dbReference type="RefSeq" id="WP_007271297.1">
    <property type="nucleotide sequence ID" value="NZ_AOCK01000005.1"/>
</dbReference>
<proteinExistence type="predicted"/>
<comment type="caution">
    <text evidence="7">The sequence shown here is derived from an EMBL/GenBank/DDBJ whole genome shotgun (WGS) entry which is preliminary data.</text>
</comment>
<dbReference type="PATRIC" id="fig|1276920.7.peg.2115"/>
<keyword evidence="8" id="KW-1185">Reference proteome</keyword>
<keyword evidence="2" id="KW-0285">Flavoprotein</keyword>
<evidence type="ECO:0000256" key="3">
    <source>
        <dbReference type="ARBA" id="ARBA00022827"/>
    </source>
</evidence>
<evidence type="ECO:0000259" key="5">
    <source>
        <dbReference type="Pfam" id="PF07992"/>
    </source>
</evidence>
<dbReference type="PANTHER" id="PTHR43557">
    <property type="entry name" value="APOPTOSIS-INDUCING FACTOR 1"/>
    <property type="match status" value="1"/>
</dbReference>
<dbReference type="Proteomes" id="UP000012015">
    <property type="component" value="Unassembled WGS sequence"/>
</dbReference>
<gene>
    <name evidence="7" type="primary">nasD_5</name>
    <name evidence="7" type="ORF">ADIAG_02115</name>
</gene>
<dbReference type="GO" id="GO:0008942">
    <property type="term" value="F:nitrite reductase [NAD(P)H] activity"/>
    <property type="evidence" value="ECO:0007669"/>
    <property type="project" value="UniProtKB-EC"/>
</dbReference>
<dbReference type="InterPro" id="IPR050446">
    <property type="entry name" value="FAD-oxidoreductase/Apoptosis"/>
</dbReference>
<dbReference type="GO" id="GO:0005737">
    <property type="term" value="C:cytoplasm"/>
    <property type="evidence" value="ECO:0007669"/>
    <property type="project" value="TreeGrafter"/>
</dbReference>
<dbReference type="Gene3D" id="3.50.50.60">
    <property type="entry name" value="FAD/NAD(P)-binding domain"/>
    <property type="match status" value="2"/>
</dbReference>
<protein>
    <submittedName>
        <fullName evidence="7">Nitrite reductase [NAD(P)H] large subunit</fullName>
        <ecNumber evidence="7">1.7.1.4</ecNumber>
    </submittedName>
</protein>
<evidence type="ECO:0000256" key="1">
    <source>
        <dbReference type="ARBA" id="ARBA00001974"/>
    </source>
</evidence>
<dbReference type="InterPro" id="IPR023753">
    <property type="entry name" value="FAD/NAD-binding_dom"/>
</dbReference>
<dbReference type="InterPro" id="IPR036188">
    <property type="entry name" value="FAD/NAD-bd_sf"/>
</dbReference>